<dbReference type="InterPro" id="IPR036388">
    <property type="entry name" value="WH-like_DNA-bd_sf"/>
</dbReference>
<evidence type="ECO:0000259" key="2">
    <source>
        <dbReference type="PROSITE" id="PS51464"/>
    </source>
</evidence>
<dbReference type="PROSITE" id="PS51464">
    <property type="entry name" value="SIS"/>
    <property type="match status" value="1"/>
</dbReference>
<dbReference type="AlphaFoldDB" id="A0A0D6DXJ1"/>
<dbReference type="PANTHER" id="PTHR30514">
    <property type="entry name" value="GLUCOKINASE"/>
    <property type="match status" value="1"/>
</dbReference>
<dbReference type="RefSeq" id="WP_047915769.1">
    <property type="nucleotide sequence ID" value="NZ_LN774769.1"/>
</dbReference>
<organism evidence="3 4">
    <name type="scientific">Pseudolactococcus piscium MKFS47</name>
    <dbReference type="NCBI Taxonomy" id="297352"/>
    <lineage>
        <taxon>Bacteria</taxon>
        <taxon>Bacillati</taxon>
        <taxon>Bacillota</taxon>
        <taxon>Bacilli</taxon>
        <taxon>Lactobacillales</taxon>
        <taxon>Streptococcaceae</taxon>
        <taxon>Pseudolactococcus</taxon>
    </lineage>
</organism>
<dbReference type="STRING" id="1364.LP2241_30507"/>
<dbReference type="GO" id="GO:0003677">
    <property type="term" value="F:DNA binding"/>
    <property type="evidence" value="ECO:0007669"/>
    <property type="project" value="InterPro"/>
</dbReference>
<sequence>MNLEILITQSQKNLSDMDLEILAYVVKHQKQVQNANIIDLSKAVHVSKSSVLRMTKKLGFSGYTEFKYFLKQSDNDDKIAQTTDLIELQEKDIESTYQYLKVTNFTPICQKIGEAEAIFFFGTGYAPQRQLQEFCKSLSLVGKRVVFVPTKAELDYVMLTMTKKDLFLIASLSGETENLRENFAWLKAQKVPICAITAFSANYMSTMAEYAYHYYLTPFYVATHHFTHKSYVALDLLLDWIYRDYLIFLN</sequence>
<dbReference type="SUPFAM" id="SSF46689">
    <property type="entry name" value="Homeodomain-like"/>
    <property type="match status" value="1"/>
</dbReference>
<evidence type="ECO:0000259" key="1">
    <source>
        <dbReference type="PROSITE" id="PS51071"/>
    </source>
</evidence>
<dbReference type="InterPro" id="IPR000281">
    <property type="entry name" value="HTH_RpiR"/>
</dbReference>
<dbReference type="KEGG" id="lpk:LACPI_1483"/>
<dbReference type="InterPro" id="IPR009057">
    <property type="entry name" value="Homeodomain-like_sf"/>
</dbReference>
<dbReference type="GO" id="GO:1901135">
    <property type="term" value="P:carbohydrate derivative metabolic process"/>
    <property type="evidence" value="ECO:0007669"/>
    <property type="project" value="InterPro"/>
</dbReference>
<evidence type="ECO:0000313" key="4">
    <source>
        <dbReference type="Proteomes" id="UP000033166"/>
    </source>
</evidence>
<dbReference type="Gene3D" id="3.40.50.10490">
    <property type="entry name" value="Glucose-6-phosphate isomerase like protein, domain 1"/>
    <property type="match status" value="1"/>
</dbReference>
<reference evidence="4" key="1">
    <citation type="submission" date="2015-01" db="EMBL/GenBank/DDBJ databases">
        <authorList>
            <person name="Andreevskaya M."/>
        </authorList>
    </citation>
    <scope>NUCLEOTIDE SEQUENCE [LARGE SCALE GENOMIC DNA]</scope>
    <source>
        <strain evidence="4">MKFS47</strain>
    </source>
</reference>
<dbReference type="Pfam" id="PF01380">
    <property type="entry name" value="SIS"/>
    <property type="match status" value="1"/>
</dbReference>
<name>A0A0D6DXJ1_9LACT</name>
<dbReference type="EMBL" id="LN774769">
    <property type="protein sequence ID" value="CEN28683.1"/>
    <property type="molecule type" value="Genomic_DNA"/>
</dbReference>
<dbReference type="InterPro" id="IPR047640">
    <property type="entry name" value="RpiR-like"/>
</dbReference>
<dbReference type="Pfam" id="PF01418">
    <property type="entry name" value="HTH_6"/>
    <property type="match status" value="1"/>
</dbReference>
<evidence type="ECO:0000313" key="3">
    <source>
        <dbReference type="EMBL" id="CEN28683.1"/>
    </source>
</evidence>
<accession>A0A0D6DXJ1</accession>
<dbReference type="Proteomes" id="UP000033166">
    <property type="component" value="Chromosome I"/>
</dbReference>
<dbReference type="SUPFAM" id="SSF53697">
    <property type="entry name" value="SIS domain"/>
    <property type="match status" value="1"/>
</dbReference>
<dbReference type="HOGENOM" id="CLU_055769_4_3_9"/>
<protein>
    <submittedName>
        <fullName evidence="3">Transcriptional regulator</fullName>
    </submittedName>
</protein>
<dbReference type="PANTHER" id="PTHR30514:SF1">
    <property type="entry name" value="HTH-TYPE TRANSCRIPTIONAL REGULATOR HEXR-RELATED"/>
    <property type="match status" value="1"/>
</dbReference>
<feature type="domain" description="SIS" evidence="2">
    <location>
        <begin position="108"/>
        <end position="250"/>
    </location>
</feature>
<dbReference type="InterPro" id="IPR046348">
    <property type="entry name" value="SIS_dom_sf"/>
</dbReference>
<dbReference type="PROSITE" id="PS51071">
    <property type="entry name" value="HTH_RPIR"/>
    <property type="match status" value="1"/>
</dbReference>
<dbReference type="Gene3D" id="1.10.10.10">
    <property type="entry name" value="Winged helix-like DNA-binding domain superfamily/Winged helix DNA-binding domain"/>
    <property type="match status" value="1"/>
</dbReference>
<feature type="domain" description="HTH rpiR-type" evidence="1">
    <location>
        <begin position="1"/>
        <end position="77"/>
    </location>
</feature>
<dbReference type="InterPro" id="IPR001347">
    <property type="entry name" value="SIS_dom"/>
</dbReference>
<proteinExistence type="predicted"/>
<gene>
    <name evidence="3" type="ORF">LACPI_1483</name>
</gene>
<dbReference type="GO" id="GO:0003700">
    <property type="term" value="F:DNA-binding transcription factor activity"/>
    <property type="evidence" value="ECO:0007669"/>
    <property type="project" value="InterPro"/>
</dbReference>
<dbReference type="GO" id="GO:0097367">
    <property type="term" value="F:carbohydrate derivative binding"/>
    <property type="evidence" value="ECO:0007669"/>
    <property type="project" value="InterPro"/>
</dbReference>